<evidence type="ECO:0000313" key="8">
    <source>
        <dbReference type="EMBL" id="MBY10972.1"/>
    </source>
</evidence>
<evidence type="ECO:0000256" key="4">
    <source>
        <dbReference type="ARBA" id="ARBA00023136"/>
    </source>
</evidence>
<keyword evidence="3 6" id="KW-0808">Transferase</keyword>
<dbReference type="GO" id="GO:0008611">
    <property type="term" value="P:ether lipid biosynthetic process"/>
    <property type="evidence" value="ECO:0007669"/>
    <property type="project" value="TreeGrafter"/>
</dbReference>
<dbReference type="InterPro" id="IPR045520">
    <property type="entry name" value="GPAT/DHAPAT_C"/>
</dbReference>
<dbReference type="InterPro" id="IPR002123">
    <property type="entry name" value="Plipid/glycerol_acylTrfase"/>
</dbReference>
<dbReference type="GO" id="GO:0019432">
    <property type="term" value="P:triglyceride biosynthetic process"/>
    <property type="evidence" value="ECO:0007669"/>
    <property type="project" value="TreeGrafter"/>
</dbReference>
<evidence type="ECO:0000256" key="1">
    <source>
        <dbReference type="ARBA" id="ARBA00004184"/>
    </source>
</evidence>
<dbReference type="InterPro" id="IPR041728">
    <property type="entry name" value="GPAT/DHAPAT_LPLAT"/>
</dbReference>
<dbReference type="GO" id="GO:0031966">
    <property type="term" value="C:mitochondrial membrane"/>
    <property type="evidence" value="ECO:0007669"/>
    <property type="project" value="TreeGrafter"/>
</dbReference>
<dbReference type="GO" id="GO:0012505">
    <property type="term" value="C:endomembrane system"/>
    <property type="evidence" value="ECO:0007669"/>
    <property type="project" value="UniProtKB-SubCell"/>
</dbReference>
<dbReference type="Pfam" id="PF19277">
    <property type="entry name" value="GPAT_C"/>
    <property type="match status" value="1"/>
</dbReference>
<evidence type="ECO:0000256" key="2">
    <source>
        <dbReference type="ARBA" id="ARBA00007937"/>
    </source>
</evidence>
<dbReference type="AlphaFoldDB" id="A0A2R5LN71"/>
<dbReference type="EMBL" id="GGLE01006846">
    <property type="protein sequence ID" value="MBY10972.1"/>
    <property type="molecule type" value="Transcribed_RNA"/>
</dbReference>
<name>A0A2R5LN71_9ACAR</name>
<proteinExistence type="inferred from homology"/>
<feature type="domain" description="Phospholipid/glycerol acyltransferase" evidence="7">
    <location>
        <begin position="47"/>
        <end position="176"/>
    </location>
</feature>
<comment type="similarity">
    <text evidence="2 6">Belongs to the GPAT/DAPAT family.</text>
</comment>
<comment type="subcellular location">
    <subcellularLocation>
        <location evidence="1">Endomembrane system</location>
        <topology evidence="1">Peripheral membrane protein</topology>
    </subcellularLocation>
</comment>
<dbReference type="GO" id="GO:0004366">
    <property type="term" value="F:glycerol-3-phosphate O-acyltransferase activity"/>
    <property type="evidence" value="ECO:0007669"/>
    <property type="project" value="TreeGrafter"/>
</dbReference>
<accession>A0A2R5LN71</accession>
<dbReference type="SUPFAM" id="SSF69593">
    <property type="entry name" value="Glycerol-3-phosphate (1)-acyltransferase"/>
    <property type="match status" value="1"/>
</dbReference>
<keyword evidence="5 6" id="KW-0012">Acyltransferase</keyword>
<evidence type="ECO:0000256" key="3">
    <source>
        <dbReference type="ARBA" id="ARBA00022679"/>
    </source>
</evidence>
<dbReference type="GO" id="GO:0005778">
    <property type="term" value="C:peroxisomal membrane"/>
    <property type="evidence" value="ECO:0007669"/>
    <property type="project" value="TreeGrafter"/>
</dbReference>
<evidence type="ECO:0000256" key="5">
    <source>
        <dbReference type="ARBA" id="ARBA00023315"/>
    </source>
</evidence>
<reference evidence="8" key="1">
    <citation type="submission" date="2018-03" db="EMBL/GenBank/DDBJ databases">
        <title>The relapsing fever spirochete Borrelia turicatae persists in the highly oxidative environment of its soft-bodied tick vector.</title>
        <authorList>
            <person name="Bourret T.J."/>
            <person name="Boyle W.K."/>
            <person name="Valenzuela J.G."/>
            <person name="Oliveira F."/>
            <person name="Lopez J.E."/>
        </authorList>
    </citation>
    <scope>NUCLEOTIDE SEQUENCE</scope>
    <source>
        <strain evidence="8">Kansas strain/isolate</strain>
        <tissue evidence="8">Salivary glands</tissue>
    </source>
</reference>
<evidence type="ECO:0000256" key="6">
    <source>
        <dbReference type="PIRNR" id="PIRNR000437"/>
    </source>
</evidence>
<dbReference type="Pfam" id="PF01553">
    <property type="entry name" value="Acyltransferase"/>
    <property type="match status" value="1"/>
</dbReference>
<dbReference type="GO" id="GO:0008654">
    <property type="term" value="P:phospholipid biosynthetic process"/>
    <property type="evidence" value="ECO:0007669"/>
    <property type="project" value="TreeGrafter"/>
</dbReference>
<dbReference type="PANTHER" id="PTHR12563:SF17">
    <property type="entry name" value="DIHYDROXYACETONE PHOSPHATE ACYLTRANSFERASE"/>
    <property type="match status" value="1"/>
</dbReference>
<dbReference type="PIRSF" id="PIRSF000437">
    <property type="entry name" value="GPAT_DHAPAT"/>
    <property type="match status" value="1"/>
</dbReference>
<organism evidence="8">
    <name type="scientific">Ornithodoros turicata</name>
    <dbReference type="NCBI Taxonomy" id="34597"/>
    <lineage>
        <taxon>Eukaryota</taxon>
        <taxon>Metazoa</taxon>
        <taxon>Ecdysozoa</taxon>
        <taxon>Arthropoda</taxon>
        <taxon>Chelicerata</taxon>
        <taxon>Arachnida</taxon>
        <taxon>Acari</taxon>
        <taxon>Parasitiformes</taxon>
        <taxon>Ixodida</taxon>
        <taxon>Ixodoidea</taxon>
        <taxon>Argasidae</taxon>
        <taxon>Ornithodorinae</taxon>
        <taxon>Ornithodoros</taxon>
    </lineage>
</organism>
<evidence type="ECO:0000259" key="7">
    <source>
        <dbReference type="SMART" id="SM00563"/>
    </source>
</evidence>
<dbReference type="SMART" id="SM00563">
    <property type="entry name" value="PlsC"/>
    <property type="match status" value="1"/>
</dbReference>
<dbReference type="CDD" id="cd07993">
    <property type="entry name" value="LPLAT_DHAPAT-like"/>
    <property type="match status" value="1"/>
</dbReference>
<protein>
    <submittedName>
        <fullName evidence="8">Putative dihydroxyactetone-phosphate acyltransferase dhapat</fullName>
    </submittedName>
</protein>
<dbReference type="PANTHER" id="PTHR12563">
    <property type="entry name" value="GLYCEROL-3-PHOSPHATE ACYLTRANSFERASE"/>
    <property type="match status" value="1"/>
</dbReference>
<sequence>MGHNMKMGNIRFLGYVLSKCYKSMYRSLYVHSKGMEKYRKMALENPILLLPTHRSYNDFLLMSYVCFYYDVPLPVIAAGLDFLGMPAVTMLLRNGGAFFIRRTFGSDQLYWEVFREYVHTLVVGGEHPVEFFVEGTRSRTAKSLCPRTGLLHTALEMFFTSRVSDINIIPITITYDRTLEENLYAYELLGVPKPKESTSGLVKARGILNDNYGDIFIRFGDPISVRSFCDPHVDRTFHALQPRFITHHTPAEAEACARLARRVIKAHHGILAMSPFPLLCLVLHSQLSRLPGIATAPADKLAEEVLWLRRFLRRAGVVVKFHGTESGSSLDWLRREINTHSYLLRLSPSNEVEFAKGSKKKLKASKDPKNSSLLRIKSNTVEAALPRMLLYHYGNQALQVLAPACMAALVLVTTPVPRTHDVLFENFKRLQNLLQREFVFEMDKLENNFHDTVEVLRHVGALGVPSSSDMDTLSDDSIQLLNSLASHVMPFLKGFQIVCEFLVSRRVSEVDVPIPELVRQCQCAAEEAILNGRTSEYHVLSLDLLNNCLLCLTFLGAAKKEVRKEGTVLVPNADEVTKVLHSIKSFLPGASQFSAEELPLLRAKL</sequence>
<dbReference type="InterPro" id="IPR022284">
    <property type="entry name" value="GPAT/DHAPAT"/>
</dbReference>
<dbReference type="GO" id="GO:0016287">
    <property type="term" value="F:glycerone-phosphate O-acyltransferase activity"/>
    <property type="evidence" value="ECO:0007669"/>
    <property type="project" value="TreeGrafter"/>
</dbReference>
<keyword evidence="4" id="KW-0472">Membrane</keyword>
<dbReference type="GO" id="GO:0006631">
    <property type="term" value="P:fatty acid metabolic process"/>
    <property type="evidence" value="ECO:0007669"/>
    <property type="project" value="TreeGrafter"/>
</dbReference>